<feature type="region of interest" description="Disordered" evidence="1">
    <location>
        <begin position="336"/>
        <end position="361"/>
    </location>
</feature>
<organism evidence="2 3">
    <name type="scientific">Coniochaeta ligniaria NRRL 30616</name>
    <dbReference type="NCBI Taxonomy" id="1408157"/>
    <lineage>
        <taxon>Eukaryota</taxon>
        <taxon>Fungi</taxon>
        <taxon>Dikarya</taxon>
        <taxon>Ascomycota</taxon>
        <taxon>Pezizomycotina</taxon>
        <taxon>Sordariomycetes</taxon>
        <taxon>Sordariomycetidae</taxon>
        <taxon>Coniochaetales</taxon>
        <taxon>Coniochaetaceae</taxon>
        <taxon>Coniochaeta</taxon>
    </lineage>
</organism>
<feature type="compositionally biased region" description="Basic and acidic residues" evidence="1">
    <location>
        <begin position="535"/>
        <end position="544"/>
    </location>
</feature>
<protein>
    <submittedName>
        <fullName evidence="2">Uncharacterized protein</fullName>
    </submittedName>
</protein>
<keyword evidence="3" id="KW-1185">Reference proteome</keyword>
<dbReference type="AlphaFoldDB" id="A0A1J7JN01"/>
<name>A0A1J7JN01_9PEZI</name>
<feature type="compositionally biased region" description="Low complexity" evidence="1">
    <location>
        <begin position="338"/>
        <end position="356"/>
    </location>
</feature>
<gene>
    <name evidence="2" type="ORF">CONLIGDRAFT_573934</name>
</gene>
<feature type="compositionally biased region" description="Polar residues" evidence="1">
    <location>
        <begin position="452"/>
        <end position="466"/>
    </location>
</feature>
<feature type="region of interest" description="Disordered" evidence="1">
    <location>
        <begin position="433"/>
        <end position="544"/>
    </location>
</feature>
<evidence type="ECO:0000313" key="3">
    <source>
        <dbReference type="Proteomes" id="UP000182658"/>
    </source>
</evidence>
<proteinExistence type="predicted"/>
<feature type="compositionally biased region" description="Basic residues" evidence="1">
    <location>
        <begin position="438"/>
        <end position="447"/>
    </location>
</feature>
<feature type="region of interest" description="Disordered" evidence="1">
    <location>
        <begin position="1"/>
        <end position="88"/>
    </location>
</feature>
<dbReference type="STRING" id="1408157.A0A1J7JN01"/>
<reference evidence="2 3" key="1">
    <citation type="submission" date="2016-10" db="EMBL/GenBank/DDBJ databases">
        <title>Draft genome sequence of Coniochaeta ligniaria NRRL30616, a lignocellulolytic fungus for bioabatement of inhibitors in plant biomass hydrolysates.</title>
        <authorList>
            <consortium name="DOE Joint Genome Institute"/>
            <person name="Jimenez D.J."/>
            <person name="Hector R.E."/>
            <person name="Riley R."/>
            <person name="Sun H."/>
            <person name="Grigoriev I.V."/>
            <person name="Van Elsas J.D."/>
            <person name="Nichols N.N."/>
        </authorList>
    </citation>
    <scope>NUCLEOTIDE SEQUENCE [LARGE SCALE GENOMIC DNA]</scope>
    <source>
        <strain evidence="2 3">NRRL 30616</strain>
    </source>
</reference>
<feature type="compositionally biased region" description="Polar residues" evidence="1">
    <location>
        <begin position="500"/>
        <end position="509"/>
    </location>
</feature>
<dbReference type="InParanoid" id="A0A1J7JN01"/>
<feature type="compositionally biased region" description="Polar residues" evidence="1">
    <location>
        <begin position="158"/>
        <end position="168"/>
    </location>
</feature>
<feature type="region of interest" description="Disordered" evidence="1">
    <location>
        <begin position="103"/>
        <end position="211"/>
    </location>
</feature>
<dbReference type="OrthoDB" id="4174342at2759"/>
<evidence type="ECO:0000313" key="2">
    <source>
        <dbReference type="EMBL" id="OIW31256.1"/>
    </source>
</evidence>
<sequence>MSADTVSSLFPDRPIRPLPKRRLRERLSPDVAESIQYPPAPQTTTPLFYYSYNPRDDEYEPAPYGRRESRPGLLGPTGGRNGLGIDDDDDAARMSRIASLAMNMSDSMTRPARTLAKQDHAKHPNSHPPQSAASSADGYYDPFEITNNKKKRKIPTAGETTLGGSHSMNDGMHGPESPGTPIQSVEGHGEQSSPIASSSYGPGGFGSSTHNVSGPGRGRYVSLLTFFSLVTAENTGIISTAIANAEKLPPHPGQENLSLLQQQHSAKTEPATTQFTFTCDSQVPGGVAWPGTDRRHTVAVPHASAAARQNGGRLSAPAAYPPSTLPTRQMADQITQSAAAKPLASAPAAPAAAAPPKKTRKRLNKELNLAAKHRKENTLFANQRNPPKDEDFWICEFCEYENIFGQPPLSLIRKYELRDRRERKQAAERQRLLEKAKMKSRKGKKNSKPAATKNSAPAQDRTTPQGDASAPHPAPTQGQGHEGEEYHEEEDYENRGQEAGTENGTTAASQEVHGGGDGTEGHRPLRPPTVPQPNLDDHVSTAQS</sequence>
<dbReference type="EMBL" id="KV875096">
    <property type="protein sequence ID" value="OIW31256.1"/>
    <property type="molecule type" value="Genomic_DNA"/>
</dbReference>
<accession>A0A1J7JN01</accession>
<dbReference type="Proteomes" id="UP000182658">
    <property type="component" value="Unassembled WGS sequence"/>
</dbReference>
<evidence type="ECO:0000256" key="1">
    <source>
        <dbReference type="SAM" id="MobiDB-lite"/>
    </source>
</evidence>